<keyword evidence="2" id="KW-0238">DNA-binding</keyword>
<proteinExistence type="predicted"/>
<name>A0AAC8TJK0_9BACT</name>
<feature type="domain" description="HTH araC/xylS-type" evidence="5">
    <location>
        <begin position="239"/>
        <end position="336"/>
    </location>
</feature>
<dbReference type="Pfam" id="PF12625">
    <property type="entry name" value="Arabinose_bd"/>
    <property type="match status" value="1"/>
</dbReference>
<dbReference type="EMBL" id="QUMU01000029">
    <property type="protein sequence ID" value="REG14278.1"/>
    <property type="molecule type" value="Genomic_DNA"/>
</dbReference>
<dbReference type="SUPFAM" id="SSF46689">
    <property type="entry name" value="Homeodomain-like"/>
    <property type="match status" value="1"/>
</dbReference>
<dbReference type="PRINTS" id="PR00032">
    <property type="entry name" value="HTHARAC"/>
</dbReference>
<dbReference type="GO" id="GO:0005829">
    <property type="term" value="C:cytosol"/>
    <property type="evidence" value="ECO:0007669"/>
    <property type="project" value="TreeGrafter"/>
</dbReference>
<dbReference type="InterPro" id="IPR009057">
    <property type="entry name" value="Homeodomain-like_sf"/>
</dbReference>
<keyword evidence="9" id="KW-1185">Reference proteome</keyword>
<reference evidence="7 9" key="2">
    <citation type="submission" date="2018-08" db="EMBL/GenBank/DDBJ databases">
        <title>Genomic Encyclopedia of Archaeal and Bacterial Type Strains, Phase II (KMG-II): from individual species to whole genera.</title>
        <authorList>
            <person name="Goeker M."/>
        </authorList>
    </citation>
    <scope>NUCLEOTIDE SEQUENCE [LARGE SCALE GENOMIC DNA]</scope>
    <source>
        <strain evidence="7 9">DSM 2261</strain>
    </source>
</reference>
<dbReference type="Gene3D" id="1.10.10.60">
    <property type="entry name" value="Homeodomain-like"/>
    <property type="match status" value="1"/>
</dbReference>
<protein>
    <submittedName>
        <fullName evidence="7">AraC family transcriptional regulator</fullName>
    </submittedName>
    <submittedName>
        <fullName evidence="6">Transcriptional regulator, AraC family</fullName>
    </submittedName>
</protein>
<dbReference type="GO" id="GO:0003700">
    <property type="term" value="F:DNA-binding transcription factor activity"/>
    <property type="evidence" value="ECO:0007669"/>
    <property type="project" value="InterPro"/>
</dbReference>
<dbReference type="InterPro" id="IPR032687">
    <property type="entry name" value="AraC-type_N"/>
</dbReference>
<dbReference type="KEGG" id="age:AA314_09983"/>
<keyword evidence="1" id="KW-0805">Transcription regulation</keyword>
<dbReference type="Proteomes" id="UP000035579">
    <property type="component" value="Chromosome"/>
</dbReference>
<dbReference type="Proteomes" id="UP000256345">
    <property type="component" value="Unassembled WGS sequence"/>
</dbReference>
<dbReference type="EMBL" id="CP011509">
    <property type="protein sequence ID" value="AKJ08357.1"/>
    <property type="molecule type" value="Genomic_DNA"/>
</dbReference>
<dbReference type="PANTHER" id="PTHR47894">
    <property type="entry name" value="HTH-TYPE TRANSCRIPTIONAL REGULATOR GADX"/>
    <property type="match status" value="1"/>
</dbReference>
<evidence type="ECO:0000313" key="9">
    <source>
        <dbReference type="Proteomes" id="UP000256345"/>
    </source>
</evidence>
<keyword evidence="3" id="KW-0804">Transcription</keyword>
<evidence type="ECO:0000259" key="5">
    <source>
        <dbReference type="PROSITE" id="PS01124"/>
    </source>
</evidence>
<evidence type="ECO:0000256" key="4">
    <source>
        <dbReference type="SAM" id="MobiDB-lite"/>
    </source>
</evidence>
<dbReference type="GO" id="GO:0000976">
    <property type="term" value="F:transcription cis-regulatory region binding"/>
    <property type="evidence" value="ECO:0007669"/>
    <property type="project" value="TreeGrafter"/>
</dbReference>
<accession>A0AAC8TJK0</accession>
<dbReference type="InterPro" id="IPR020449">
    <property type="entry name" value="Tscrpt_reg_AraC-type_HTH"/>
</dbReference>
<evidence type="ECO:0000313" key="8">
    <source>
        <dbReference type="Proteomes" id="UP000035579"/>
    </source>
</evidence>
<sequence>MASSSPPAALSSRLVRQALAIAAEHQVPVEALCREVGLRLEDLDDPELRIPYTVLDTILERAVEVTGDGNLGLHMARMSEVDPDDAAGLVILTSATLKESMVRGCRYQRVWGDGERFVVEDTERGVRMRFTPVGPYRPAHRHMAEVALVQVALGMRYFTGADVRPLQVRFVHAAPADLREHEALFACPLVFGAPHNDIEFSQADAELPFVHADALLNAMFEKQAQRQLSRLPVTASLSERVREQVRRTLSGGDFTFEAVAKTLHLPPRTLQRKLAEEGQSYAGILEAVRRELSENYLRRRMSIAEVSFLLGYGDPATFHRAFKRWWGMSPETFRRTHTPPTPSPSGRGAPRRSKGGQGPPG</sequence>
<evidence type="ECO:0000256" key="1">
    <source>
        <dbReference type="ARBA" id="ARBA00023015"/>
    </source>
</evidence>
<evidence type="ECO:0000313" key="6">
    <source>
        <dbReference type="EMBL" id="AKJ08357.1"/>
    </source>
</evidence>
<dbReference type="SMART" id="SM00342">
    <property type="entry name" value="HTH_ARAC"/>
    <property type="match status" value="1"/>
</dbReference>
<evidence type="ECO:0000256" key="3">
    <source>
        <dbReference type="ARBA" id="ARBA00023163"/>
    </source>
</evidence>
<dbReference type="AlphaFoldDB" id="A0AAC8TJK0"/>
<evidence type="ECO:0000313" key="7">
    <source>
        <dbReference type="EMBL" id="REG14278.1"/>
    </source>
</evidence>
<dbReference type="PANTHER" id="PTHR47894:SF1">
    <property type="entry name" value="HTH-TYPE TRANSCRIPTIONAL REGULATOR VQSM"/>
    <property type="match status" value="1"/>
</dbReference>
<evidence type="ECO:0000256" key="2">
    <source>
        <dbReference type="ARBA" id="ARBA00023125"/>
    </source>
</evidence>
<gene>
    <name evidence="6" type="ORF">AA314_09983</name>
    <name evidence="7" type="ORF">ATI61_12919</name>
</gene>
<dbReference type="PROSITE" id="PS01124">
    <property type="entry name" value="HTH_ARAC_FAMILY_2"/>
    <property type="match status" value="1"/>
</dbReference>
<dbReference type="Pfam" id="PF12833">
    <property type="entry name" value="HTH_18"/>
    <property type="match status" value="1"/>
</dbReference>
<dbReference type="RefSeq" id="WP_082175742.1">
    <property type="nucleotide sequence ID" value="NZ_CP011509.1"/>
</dbReference>
<organism evidence="6 8">
    <name type="scientific">Archangium gephyra</name>
    <dbReference type="NCBI Taxonomy" id="48"/>
    <lineage>
        <taxon>Bacteria</taxon>
        <taxon>Pseudomonadati</taxon>
        <taxon>Myxococcota</taxon>
        <taxon>Myxococcia</taxon>
        <taxon>Myxococcales</taxon>
        <taxon>Cystobacterineae</taxon>
        <taxon>Archangiaceae</taxon>
        <taxon>Archangium</taxon>
    </lineage>
</organism>
<feature type="region of interest" description="Disordered" evidence="4">
    <location>
        <begin position="333"/>
        <end position="361"/>
    </location>
</feature>
<dbReference type="InterPro" id="IPR018060">
    <property type="entry name" value="HTH_AraC"/>
</dbReference>
<reference evidence="6 8" key="1">
    <citation type="submission" date="2015-05" db="EMBL/GenBank/DDBJ databases">
        <title>Genome assembly of Archangium gephyra DSM 2261.</title>
        <authorList>
            <person name="Sharma G."/>
            <person name="Subramanian S."/>
        </authorList>
    </citation>
    <scope>NUCLEOTIDE SEQUENCE [LARGE SCALE GENOMIC DNA]</scope>
    <source>
        <strain evidence="6 8">DSM 2261</strain>
    </source>
</reference>